<sequence>MLLAIIPARYGSKGVPRKNVVDLNGQPLISYTIEAALQSSCIDEILVTTDDDEVIALAEKKGINCRYKRPSALATDETSMYDVVEHALEWFKTDRGFLPEQFVLLQPTSPLRSAADIDNSMAMFIERSAESLISVHALSEHPFECIKIDENGWSFLAEPAHTVTRRQDFKQDFHFINGAIYLIKTETFLAIKKFFIKSRSLCYVMPKERGIDIDSVTDLAIAKALLQYQEQDKEKLTNH</sequence>
<proteinExistence type="predicted"/>
<organism evidence="1 2">
    <name type="scientific">Sediminibacterium roseum</name>
    <dbReference type="NCBI Taxonomy" id="1978412"/>
    <lineage>
        <taxon>Bacteria</taxon>
        <taxon>Pseudomonadati</taxon>
        <taxon>Bacteroidota</taxon>
        <taxon>Chitinophagia</taxon>
        <taxon>Chitinophagales</taxon>
        <taxon>Chitinophagaceae</taxon>
        <taxon>Sediminibacterium</taxon>
    </lineage>
</organism>
<dbReference type="InterPro" id="IPR003329">
    <property type="entry name" value="Cytidylyl_trans"/>
</dbReference>
<name>A0ABW9ZW30_9BACT</name>
<dbReference type="GO" id="GO:0016779">
    <property type="term" value="F:nucleotidyltransferase activity"/>
    <property type="evidence" value="ECO:0007669"/>
    <property type="project" value="UniProtKB-KW"/>
</dbReference>
<gene>
    <name evidence="1" type="ORF">GWC95_04075</name>
</gene>
<keyword evidence="2" id="KW-1185">Reference proteome</keyword>
<dbReference type="InterPro" id="IPR050793">
    <property type="entry name" value="CMP-NeuNAc_synthase"/>
</dbReference>
<comment type="caution">
    <text evidence="1">The sequence shown here is derived from an EMBL/GenBank/DDBJ whole genome shotgun (WGS) entry which is preliminary data.</text>
</comment>
<accession>A0ABW9ZW30</accession>
<dbReference type="RefSeq" id="WP_161817383.1">
    <property type="nucleotide sequence ID" value="NZ_JAACJS010000002.1"/>
</dbReference>
<keyword evidence="1" id="KW-0548">Nucleotidyltransferase</keyword>
<dbReference type="EMBL" id="JAACJS010000002">
    <property type="protein sequence ID" value="NCI49086.1"/>
    <property type="molecule type" value="Genomic_DNA"/>
</dbReference>
<keyword evidence="1" id="KW-0808">Transferase</keyword>
<protein>
    <submittedName>
        <fullName evidence="1">Acylneuraminate cytidylyltransferase family protein</fullName>
    </submittedName>
</protein>
<dbReference type="Gene3D" id="3.90.550.10">
    <property type="entry name" value="Spore Coat Polysaccharide Biosynthesis Protein SpsA, Chain A"/>
    <property type="match status" value="1"/>
</dbReference>
<dbReference type="PANTHER" id="PTHR21485:SF6">
    <property type="entry name" value="N-ACYLNEURAMINATE CYTIDYLYLTRANSFERASE-RELATED"/>
    <property type="match status" value="1"/>
</dbReference>
<dbReference type="CDD" id="cd02513">
    <property type="entry name" value="CMP-NeuAc_Synthase"/>
    <property type="match status" value="1"/>
</dbReference>
<dbReference type="PANTHER" id="PTHR21485">
    <property type="entry name" value="HAD SUPERFAMILY MEMBERS CMAS AND KDSC"/>
    <property type="match status" value="1"/>
</dbReference>
<dbReference type="Proteomes" id="UP000753802">
    <property type="component" value="Unassembled WGS sequence"/>
</dbReference>
<evidence type="ECO:0000313" key="1">
    <source>
        <dbReference type="EMBL" id="NCI49086.1"/>
    </source>
</evidence>
<reference evidence="1 2" key="1">
    <citation type="submission" date="2020-01" db="EMBL/GenBank/DDBJ databases">
        <title>Genome analysis.</title>
        <authorList>
            <person name="Wu S."/>
            <person name="Wang G."/>
        </authorList>
    </citation>
    <scope>NUCLEOTIDE SEQUENCE [LARGE SCALE GENOMIC DNA]</scope>
    <source>
        <strain evidence="1 2">SYL130</strain>
    </source>
</reference>
<dbReference type="SUPFAM" id="SSF53448">
    <property type="entry name" value="Nucleotide-diphospho-sugar transferases"/>
    <property type="match status" value="1"/>
</dbReference>
<evidence type="ECO:0000313" key="2">
    <source>
        <dbReference type="Proteomes" id="UP000753802"/>
    </source>
</evidence>
<dbReference type="InterPro" id="IPR029044">
    <property type="entry name" value="Nucleotide-diphossugar_trans"/>
</dbReference>
<dbReference type="Pfam" id="PF02348">
    <property type="entry name" value="CTP_transf_3"/>
    <property type="match status" value="1"/>
</dbReference>